<gene>
    <name evidence="1" type="ORF">PTPV-Aus-133</name>
</gene>
<dbReference type="EMBL" id="KU980965">
    <property type="protein sequence ID" value="ANS71217.1"/>
    <property type="molecule type" value="Genomic_DNA"/>
</dbReference>
<reference evidence="1 2" key="1">
    <citation type="journal article" date="2016" name="J. Gen. Virol.">
        <title>Genomic characterization of a novel poxvirus from a flying fox: evidence for a new genus?</title>
        <authorList>
            <person name="O'Dea M.A."/>
            <person name="Tu S.L."/>
            <person name="Pang S."/>
            <person name="De Ridder T."/>
            <person name="Jackson B."/>
            <person name="Upton C."/>
        </authorList>
    </citation>
    <scope>NUCLEOTIDE SEQUENCE [LARGE SCALE GENOMIC DNA]</scope>
    <source>
        <strain evidence="1 2">Australia</strain>
    </source>
</reference>
<dbReference type="GeneID" id="28340460"/>
<evidence type="ECO:0000313" key="1">
    <source>
        <dbReference type="EMBL" id="ANS71217.1"/>
    </source>
</evidence>
<accession>A0A1B1MRK4</accession>
<proteinExistence type="predicted"/>
<name>A0A1B1MRK4_9POXV</name>
<dbReference type="RefSeq" id="YP_009268848.1">
    <property type="nucleotide sequence ID" value="NC_030656.1"/>
</dbReference>
<sequence length="85" mass="9795">MSFISCLRSCSDDYEENQVVVTNSIIYTDKMPKNFVEPIDCKKYNYVLCTTVDGKSNSSRNRRRRVINNANVTNSIILAKLRLVK</sequence>
<keyword evidence="2" id="KW-1185">Reference proteome</keyword>
<organism evidence="1 2">
    <name type="scientific">Pteropox virus</name>
    <dbReference type="NCBI Taxonomy" id="1873698"/>
    <lineage>
        <taxon>Viruses</taxon>
        <taxon>Varidnaviria</taxon>
        <taxon>Bamfordvirae</taxon>
        <taxon>Nucleocytoviricota</taxon>
        <taxon>Pokkesviricetes</taxon>
        <taxon>Chitovirales</taxon>
        <taxon>Poxviridae</taxon>
        <taxon>Chordopoxvirinae</taxon>
        <taxon>Pteropopoxvirus</taxon>
        <taxon>Pteropopoxvirus pteropox</taxon>
    </lineage>
</organism>
<dbReference type="KEGG" id="vg:28340460"/>
<dbReference type="Proteomes" id="UP000203626">
    <property type="component" value="Segment"/>
</dbReference>
<protein>
    <submittedName>
        <fullName evidence="1">Uncharacterized protein</fullName>
    </submittedName>
</protein>
<evidence type="ECO:0000313" key="2">
    <source>
        <dbReference type="Proteomes" id="UP000203626"/>
    </source>
</evidence>